<evidence type="ECO:0000259" key="15">
    <source>
        <dbReference type="SMART" id="SM00663"/>
    </source>
</evidence>
<dbReference type="InterPro" id="IPR042102">
    <property type="entry name" value="RNA_pol_Rpb1_3_sf"/>
</dbReference>
<dbReference type="InterPro" id="IPR044893">
    <property type="entry name" value="RNA_pol_Rpb1_clamp_domain"/>
</dbReference>
<dbReference type="SUPFAM" id="SSF64484">
    <property type="entry name" value="beta and beta-prime subunits of DNA dependent RNA-polymerase"/>
    <property type="match status" value="1"/>
</dbReference>
<dbReference type="SMART" id="SM00663">
    <property type="entry name" value="RPOLA_N"/>
    <property type="match status" value="1"/>
</dbReference>
<keyword evidence="8 13" id="KW-0479">Metal-binding</keyword>
<dbReference type="GO" id="GO:0008270">
    <property type="term" value="F:zinc ion binding"/>
    <property type="evidence" value="ECO:0007669"/>
    <property type="project" value="UniProtKB-UniRule"/>
</dbReference>
<feature type="binding site" evidence="13">
    <location>
        <position position="90"/>
    </location>
    <ligand>
        <name>Zn(2+)</name>
        <dbReference type="ChEBI" id="CHEBI:29105"/>
    </ligand>
</feature>
<feature type="binding site" evidence="13">
    <location>
        <position position="87"/>
    </location>
    <ligand>
        <name>Zn(2+)</name>
        <dbReference type="ChEBI" id="CHEBI:29105"/>
    </ligand>
</feature>
<comment type="function">
    <text evidence="1 13 14">DNA-dependent RNA polymerase catalyzes the transcription of DNA into RNA using the four ribonucleoside triphosphates as substrates.</text>
</comment>
<dbReference type="GO" id="GO:0000428">
    <property type="term" value="C:DNA-directed RNA polymerase complex"/>
    <property type="evidence" value="ECO:0007669"/>
    <property type="project" value="UniProtKB-KW"/>
</dbReference>
<dbReference type="GO" id="GO:0000287">
    <property type="term" value="F:magnesium ion binding"/>
    <property type="evidence" value="ECO:0007669"/>
    <property type="project" value="UniProtKB-UniRule"/>
</dbReference>
<keyword evidence="11 13" id="KW-0804">Transcription</keyword>
<organism evidence="16">
    <name type="scientific">Oxyria sinensis</name>
    <dbReference type="NCBI Taxonomy" id="137683"/>
    <lineage>
        <taxon>Eukaryota</taxon>
        <taxon>Viridiplantae</taxon>
        <taxon>Streptophyta</taxon>
        <taxon>Embryophyta</taxon>
        <taxon>Tracheophyta</taxon>
        <taxon>Spermatophyta</taxon>
        <taxon>Magnoliopsida</taxon>
        <taxon>eudicotyledons</taxon>
        <taxon>Gunneridae</taxon>
        <taxon>Pentapetalae</taxon>
        <taxon>Caryophyllales</taxon>
        <taxon>Polygonaceae</taxon>
        <taxon>Polygonoideae</taxon>
        <taxon>Rumiceae</taxon>
        <taxon>Oxyria</taxon>
    </lineage>
</organism>
<name>A0A411JUK9_9CARY</name>
<dbReference type="Gene3D" id="4.10.860.120">
    <property type="entry name" value="RNA polymerase II, clamp domain"/>
    <property type="match status" value="1"/>
</dbReference>
<dbReference type="InterPro" id="IPR000722">
    <property type="entry name" value="RNA_pol_asu"/>
</dbReference>
<comment type="cofactor">
    <cofactor evidence="13">
        <name>Mg(2+)</name>
        <dbReference type="ChEBI" id="CHEBI:18420"/>
    </cofactor>
    <text evidence="13">Binds 1 Mg(2+) ion per subunit.</text>
</comment>
<dbReference type="AlphaFoldDB" id="A0A411JUK9"/>
<geneLocation type="plastid" evidence="16"/>
<comment type="catalytic activity">
    <reaction evidence="12 13 14">
        <text>RNA(n) + a ribonucleoside 5'-triphosphate = RNA(n+1) + diphosphate</text>
        <dbReference type="Rhea" id="RHEA:21248"/>
        <dbReference type="Rhea" id="RHEA-COMP:14527"/>
        <dbReference type="Rhea" id="RHEA-COMP:17342"/>
        <dbReference type="ChEBI" id="CHEBI:33019"/>
        <dbReference type="ChEBI" id="CHEBI:61557"/>
        <dbReference type="ChEBI" id="CHEBI:140395"/>
        <dbReference type="EC" id="2.7.7.6"/>
    </reaction>
</comment>
<evidence type="ECO:0000256" key="13">
    <source>
        <dbReference type="HAMAP-Rule" id="MF_01323"/>
    </source>
</evidence>
<dbReference type="GO" id="GO:0003677">
    <property type="term" value="F:DNA binding"/>
    <property type="evidence" value="ECO:0007669"/>
    <property type="project" value="UniProtKB-UniRule"/>
</dbReference>
<dbReference type="InterPro" id="IPR034678">
    <property type="entry name" value="RNApol_RpoC1"/>
</dbReference>
<evidence type="ECO:0000256" key="3">
    <source>
        <dbReference type="ARBA" id="ARBA00022478"/>
    </source>
</evidence>
<evidence type="ECO:0000256" key="5">
    <source>
        <dbReference type="ARBA" id="ARBA00022640"/>
    </source>
</evidence>
<feature type="binding site" evidence="13">
    <location>
        <position position="491"/>
    </location>
    <ligand>
        <name>Mg(2+)</name>
        <dbReference type="ChEBI" id="CHEBI:18420"/>
    </ligand>
</feature>
<comment type="similarity">
    <text evidence="2 13">Belongs to the RNA polymerase beta' chain family. RpoC1 subfamily.</text>
</comment>
<dbReference type="GO" id="GO:0006351">
    <property type="term" value="P:DNA-templated transcription"/>
    <property type="evidence" value="ECO:0007669"/>
    <property type="project" value="UniProtKB-UniRule"/>
</dbReference>
<evidence type="ECO:0000256" key="8">
    <source>
        <dbReference type="ARBA" id="ARBA00022723"/>
    </source>
</evidence>
<dbReference type="EMBL" id="MK397882">
    <property type="protein sequence ID" value="QBC68781.1"/>
    <property type="molecule type" value="Genomic_DNA"/>
</dbReference>
<keyword evidence="5 16" id="KW-0934">Plastid</keyword>
<feature type="binding site" evidence="13">
    <location>
        <position position="69"/>
    </location>
    <ligand>
        <name>Zn(2+)</name>
        <dbReference type="ChEBI" id="CHEBI:29105"/>
    </ligand>
</feature>
<dbReference type="PANTHER" id="PTHR19376">
    <property type="entry name" value="DNA-DIRECTED RNA POLYMERASE"/>
    <property type="match status" value="1"/>
</dbReference>
<dbReference type="Gene3D" id="1.10.40.90">
    <property type="match status" value="1"/>
</dbReference>
<evidence type="ECO:0000256" key="11">
    <source>
        <dbReference type="ARBA" id="ARBA00023163"/>
    </source>
</evidence>
<reference evidence="16" key="1">
    <citation type="journal article" date="2019" name="Mol. Phylogenet. Evol.">
        <title>Plastid phylogenomic insights into the evolution of Caryophyllales.</title>
        <authorList>
            <person name="Yao G."/>
            <person name="Jin J.J."/>
            <person name="Li H.T."/>
            <person name="Yang J.B."/>
            <person name="Shiva Mandala V."/>
            <person name="Croley M."/>
            <person name="Mostow R."/>
            <person name="Douglas N.A."/>
            <person name="Chase M.W."/>
            <person name="Christenhusz M.J."/>
            <person name="Soltis D.E."/>
            <person name="Soltis P.S."/>
            <person name="Smith S.A."/>
            <person name="Brockington S.F."/>
            <person name="Moore M.J."/>
            <person name="Yi T.S."/>
            <person name="Li D.Z."/>
        </authorList>
    </citation>
    <scope>NUCLEOTIDE SEQUENCE</scope>
</reference>
<evidence type="ECO:0000256" key="1">
    <source>
        <dbReference type="ARBA" id="ARBA00004026"/>
    </source>
</evidence>
<accession>A0A411JUK9</accession>
<feature type="domain" description="RNA polymerase N-terminal" evidence="15">
    <location>
        <begin position="262"/>
        <end position="543"/>
    </location>
</feature>
<evidence type="ECO:0000256" key="7">
    <source>
        <dbReference type="ARBA" id="ARBA00022695"/>
    </source>
</evidence>
<dbReference type="InterPro" id="IPR006592">
    <property type="entry name" value="RNA_pol_N"/>
</dbReference>
<keyword evidence="3 13" id="KW-0240">DNA-directed RNA polymerase</keyword>
<feature type="binding site" evidence="13">
    <location>
        <position position="493"/>
    </location>
    <ligand>
        <name>Mg(2+)</name>
        <dbReference type="ChEBI" id="CHEBI:18420"/>
    </ligand>
</feature>
<evidence type="ECO:0000256" key="2">
    <source>
        <dbReference type="ARBA" id="ARBA00007207"/>
    </source>
</evidence>
<proteinExistence type="inferred from homology"/>
<sequence length="680" mass="78521">MIDQYKHQQLRIGLVSPQQISAWATKILPNGEIVGEVTKPYTFHYKTNKPEKDGLFCERIFGPIKSGICACGNYRVIADEKEEPKFCEQCGVEFVDSRIRRYQMGYIKLACPVTHVWYLKRLPSYIANFLDKPLKELEGLVYCDFSFARPIAKKPTFLRLRGLFEYDIQSWKYSIPLFFTTQGFNTFRNREISTGASAIREQLADLDLRTILDFSLTEWKELGEEGPTGNEWEDRKVGRRRDFLVRRMELAKHFIRTNIEPEWMVLCLLPVLPPELRPIIQIDGGKLMSSDINELYRRVIYRNNTLTDLLTTSISTPGELVMCQEKLVQEAVDTLLDNGIRGQPMRDGHNKVYKSFSDVIEGKEGRFRETLLGKRVDYSGRSVIVVGPSLSLHRCGLPREIAIELFQTFLIRGLIRQNLASNIGVAKSQIREKEPVVWEILQEVMRGHPVLLNRAPTLHRLGIQAFQPILVEGRAICLHPLVCKGFNADFDGDQMAVHVPLSLEAQAEARLLMFSHMNLLSPAIGDPISVPTQDMLIGLYVLTGGNRRGICANRYNPWSRRNYKNEKLNDHNYKYMKEPFFCNSYDAIGAYRQKRINLDSPLWLRWQLDQRVVVSREAPIEVHYESLGTYHEIYGHYLIVRSVKKEILFIYIRTTVGHISFYREIEEAIQGFYRACSYGT</sequence>
<dbReference type="Pfam" id="PF00623">
    <property type="entry name" value="RNA_pol_Rpb1_2"/>
    <property type="match status" value="2"/>
</dbReference>
<evidence type="ECO:0000256" key="10">
    <source>
        <dbReference type="ARBA" id="ARBA00022842"/>
    </source>
</evidence>
<evidence type="ECO:0000256" key="12">
    <source>
        <dbReference type="ARBA" id="ARBA00048552"/>
    </source>
</evidence>
<evidence type="ECO:0000256" key="9">
    <source>
        <dbReference type="ARBA" id="ARBA00022833"/>
    </source>
</evidence>
<keyword evidence="6 13" id="KW-0808">Transferase</keyword>
<dbReference type="Gene3D" id="2.40.40.20">
    <property type="match status" value="1"/>
</dbReference>
<protein>
    <recommendedName>
        <fullName evidence="13">DNA-directed RNA polymerase subunit gamma</fullName>
        <shortName evidence="13">RNAP subunit gamma</shortName>
        <ecNumber evidence="13">2.7.7.6</ecNumber>
    </recommendedName>
    <alternativeName>
        <fullName evidence="13">RNA polymerase subunit gamma</fullName>
    </alternativeName>
    <alternativeName>
        <fullName evidence="13">Transcriptase subunit gamma</fullName>
    </alternativeName>
</protein>
<feature type="binding site" evidence="13">
    <location>
        <position position="489"/>
    </location>
    <ligand>
        <name>Mg(2+)</name>
        <dbReference type="ChEBI" id="CHEBI:18420"/>
    </ligand>
</feature>
<dbReference type="PANTHER" id="PTHR19376:SF54">
    <property type="entry name" value="DNA-DIRECTED RNA POLYMERASE SUBUNIT BETA"/>
    <property type="match status" value="1"/>
</dbReference>
<dbReference type="EC" id="2.7.7.6" evidence="13"/>
<keyword evidence="10 13" id="KW-0460">Magnesium</keyword>
<evidence type="ECO:0000256" key="6">
    <source>
        <dbReference type="ARBA" id="ARBA00022679"/>
    </source>
</evidence>
<evidence type="ECO:0000313" key="16">
    <source>
        <dbReference type="EMBL" id="QBC68781.1"/>
    </source>
</evidence>
<comment type="cofactor">
    <cofactor evidence="13">
        <name>Zn(2+)</name>
        <dbReference type="ChEBI" id="CHEBI:29105"/>
    </cofactor>
    <text evidence="13">Binds 1 Zn(2+) ion per subunit.</text>
</comment>
<evidence type="ECO:0000256" key="4">
    <source>
        <dbReference type="ARBA" id="ARBA00022528"/>
    </source>
</evidence>
<evidence type="ECO:0000256" key="14">
    <source>
        <dbReference type="RuleBase" id="RU004279"/>
    </source>
</evidence>
<keyword evidence="7 13" id="KW-0548">Nucleotidyltransferase</keyword>
<dbReference type="HAMAP" id="MF_01323">
    <property type="entry name" value="RNApol_bact_RpoC1"/>
    <property type="match status" value="1"/>
</dbReference>
<feature type="binding site" evidence="13">
    <location>
        <position position="71"/>
    </location>
    <ligand>
        <name>Zn(2+)</name>
        <dbReference type="ChEBI" id="CHEBI:29105"/>
    </ligand>
</feature>
<dbReference type="Pfam" id="PF04997">
    <property type="entry name" value="RNA_pol_Rpb1_1"/>
    <property type="match status" value="1"/>
</dbReference>
<dbReference type="GO" id="GO:0003899">
    <property type="term" value="F:DNA-directed RNA polymerase activity"/>
    <property type="evidence" value="ECO:0007669"/>
    <property type="project" value="UniProtKB-UniRule"/>
</dbReference>
<dbReference type="FunFam" id="4.10.860.120:FF:000007">
    <property type="entry name" value="DNA-directed RNA polymerase subunit gamma"/>
    <property type="match status" value="1"/>
</dbReference>
<dbReference type="InterPro" id="IPR007080">
    <property type="entry name" value="RNA_pol_Rpb1_1"/>
</dbReference>
<gene>
    <name evidence="13 16" type="primary">rpoC1</name>
</gene>
<dbReference type="InterPro" id="IPR045867">
    <property type="entry name" value="DNA-dir_RpoC_beta_prime"/>
</dbReference>
<dbReference type="Gene3D" id="1.10.274.100">
    <property type="entry name" value="RNA polymerase Rpb1, domain 3"/>
    <property type="match status" value="1"/>
</dbReference>
<keyword evidence="9 13" id="KW-0862">Zinc</keyword>
<keyword evidence="4" id="KW-0150">Chloroplast</keyword>